<dbReference type="Proteomes" id="UP000053758">
    <property type="component" value="Unassembled WGS sequence"/>
</dbReference>
<dbReference type="AlphaFoldDB" id="A0A081CJ37"/>
<organism evidence="2">
    <name type="scientific">Pseudozyma antarctica</name>
    <name type="common">Yeast</name>
    <name type="synonym">Candida antarctica</name>
    <dbReference type="NCBI Taxonomy" id="84753"/>
    <lineage>
        <taxon>Eukaryota</taxon>
        <taxon>Fungi</taxon>
        <taxon>Dikarya</taxon>
        <taxon>Basidiomycota</taxon>
        <taxon>Ustilaginomycotina</taxon>
        <taxon>Ustilaginomycetes</taxon>
        <taxon>Ustilaginales</taxon>
        <taxon>Ustilaginaceae</taxon>
        <taxon>Moesziomyces</taxon>
    </lineage>
</organism>
<reference evidence="2" key="1">
    <citation type="submission" date="2014-07" db="EMBL/GenBank/DDBJ databases">
        <title>Draft genome sequence of the yeast Pseudozyma antarctica JCM 10317 known as a producer of lipase B which used in a wide range of industrial applications.</title>
        <authorList>
            <person name="Morita T."/>
            <person name="Saika A."/>
            <person name="Koike H."/>
        </authorList>
    </citation>
    <scope>NUCLEOTIDE SEQUENCE</scope>
    <source>
        <strain evidence="2">JCM 10317</strain>
    </source>
</reference>
<proteinExistence type="predicted"/>
<evidence type="ECO:0000256" key="1">
    <source>
        <dbReference type="SAM" id="MobiDB-lite"/>
    </source>
</evidence>
<feature type="region of interest" description="Disordered" evidence="1">
    <location>
        <begin position="1"/>
        <end position="21"/>
    </location>
</feature>
<dbReference type="CDD" id="cd01763">
    <property type="entry name" value="Ubl_SUMO_like"/>
    <property type="match status" value="1"/>
</dbReference>
<accession>A0A081CJ37</accession>
<dbReference type="RefSeq" id="XP_014655098.1">
    <property type="nucleotide sequence ID" value="XM_014799612.1"/>
</dbReference>
<sequence length="278" mass="29951">MDYIRQLTGSANLKANSSRGESPISDIVETAEEAQINIDSAVQAVLHAAEVARHDDADDADDTDVDAMETKDTTSSHVGGATQVDVQPVRFEQDPTPACDAGQAGLTEEQAAQALRSLYDAAEQHDGQVETQASPTGQIRFADQASPAGNVRTADAMDESMPLSNQPEPVDVKPNQHEATQEPTIGLNIRDANGYSTIFRCKPSSKSPSPSLPLTAGTDSYRGWIVAKLSKVFKVFAKRYQTELSKIRFISSDGRLLPKCNPNLTVQSEGFEDGDEIE</sequence>
<evidence type="ECO:0008006" key="4">
    <source>
        <dbReference type="Google" id="ProtNLM"/>
    </source>
</evidence>
<dbReference type="HOGENOM" id="CLU_1046327_0_0_1"/>
<gene>
    <name evidence="2" type="ORF">PAN0_014c4906</name>
</gene>
<protein>
    <recommendedName>
        <fullName evidence="4">Rad60/SUMO-like domain-containing protein</fullName>
    </recommendedName>
</protein>
<feature type="compositionally biased region" description="Polar residues" evidence="1">
    <location>
        <begin position="7"/>
        <end position="20"/>
    </location>
</feature>
<keyword evidence="3" id="KW-1185">Reference proteome</keyword>
<name>A0A081CJ37_PSEA2</name>
<evidence type="ECO:0000313" key="3">
    <source>
        <dbReference type="Proteomes" id="UP000053758"/>
    </source>
</evidence>
<evidence type="ECO:0000313" key="2">
    <source>
        <dbReference type="EMBL" id="GAK66683.1"/>
    </source>
</evidence>
<dbReference type="EMBL" id="DF830081">
    <property type="protein sequence ID" value="GAK66683.1"/>
    <property type="molecule type" value="Genomic_DNA"/>
</dbReference>
<dbReference type="Gene3D" id="3.10.20.90">
    <property type="entry name" value="Phosphatidylinositol 3-kinase Catalytic Subunit, Chain A, domain 1"/>
    <property type="match status" value="1"/>
</dbReference>
<dbReference type="GeneID" id="26305674"/>